<evidence type="ECO:0000256" key="1">
    <source>
        <dbReference type="ARBA" id="ARBA00004141"/>
    </source>
</evidence>
<keyword evidence="8" id="KW-1185">Reference proteome</keyword>
<dbReference type="InterPro" id="IPR004843">
    <property type="entry name" value="Calcineurin-like_PHP"/>
</dbReference>
<feature type="transmembrane region" description="Helical" evidence="5">
    <location>
        <begin position="49"/>
        <end position="68"/>
    </location>
</feature>
<dbReference type="RefSeq" id="XP_022627688.1">
    <property type="nucleotide sequence ID" value="XM_022773190.1"/>
</dbReference>
<dbReference type="OrthoDB" id="5977743at2759"/>
<evidence type="ECO:0000259" key="6">
    <source>
        <dbReference type="Pfam" id="PF00149"/>
    </source>
</evidence>
<sequence>MSYRRREPDENWHLNNASEVKKHDTLRPKITRTSFVEVNSKWQLLRQMVAWRYLVSWLCFWVCLVQYYENTVVKRAMGKCQWSSWEAWPQSATPHHMAVLADPQIMDAHSYPGRPWIVNFFTQKIVDNYHVRNWKYLHHTLDPDSTFFLGDLFDGGRYWEDSAWIAEYSRFNRIFPKKPNRLAVMSLPGNHDIGFGDTIMEESLSRFKAYFGETSSKWDVGNHTIVLLDTISLSDTQNEKVSAAPRSFLDLVAQSPKSSPRILLTHVPLWRDPDVQTCGPERESPKPFPVMKGVQYQTLIESDLSQEVLQKIGPSLVLSGDDHDYCHVKHTYSSKGDTETAEEITVKSCAMNMGISRPALQLLSLYNPQQSPYADDTYRTNICYLPDPFKALQMYVCAYILTLLFIGWMSVAPKSFKKVLGFKLRKKTKDGMLVLPLASKKGSVPINDLSDMSNLSAVGKTQNFIVNASVMSLMLMLVFTFQYTKA</sequence>
<comment type="subcellular location">
    <subcellularLocation>
        <location evidence="1">Membrane</location>
        <topology evidence="1">Multi-pass membrane protein</topology>
    </subcellularLocation>
</comment>
<feature type="domain" description="Calcineurin-like phosphoesterase" evidence="6">
    <location>
        <begin position="135"/>
        <end position="325"/>
    </location>
</feature>
<dbReference type="GO" id="GO:0006281">
    <property type="term" value="P:DNA repair"/>
    <property type="evidence" value="ECO:0007669"/>
    <property type="project" value="EnsemblFungi"/>
</dbReference>
<accession>A0A0C7N0G6</accession>
<protein>
    <submittedName>
        <fullName evidence="7">LALA0S03e03224g1_1</fullName>
    </submittedName>
</protein>
<dbReference type="FunFam" id="3.60.21.10:FF:000093">
    <property type="entry name" value="Cell division cycle-related protein"/>
    <property type="match status" value="1"/>
</dbReference>
<dbReference type="Pfam" id="PF00149">
    <property type="entry name" value="Metallophos"/>
    <property type="match status" value="1"/>
</dbReference>
<dbReference type="GO" id="GO:0005783">
    <property type="term" value="C:endoplasmic reticulum"/>
    <property type="evidence" value="ECO:0007669"/>
    <property type="project" value="EnsemblFungi"/>
</dbReference>
<feature type="transmembrane region" description="Helical" evidence="5">
    <location>
        <begin position="464"/>
        <end position="483"/>
    </location>
</feature>
<keyword evidence="3 5" id="KW-1133">Transmembrane helix</keyword>
<dbReference type="GO" id="GO:0016020">
    <property type="term" value="C:membrane"/>
    <property type="evidence" value="ECO:0007669"/>
    <property type="project" value="UniProtKB-SubCell"/>
</dbReference>
<feature type="transmembrane region" description="Helical" evidence="5">
    <location>
        <begin position="392"/>
        <end position="411"/>
    </location>
</feature>
<keyword evidence="4 5" id="KW-0472">Membrane</keyword>
<dbReference type="GO" id="GO:0006506">
    <property type="term" value="P:GPI anchor biosynthetic process"/>
    <property type="evidence" value="ECO:0007669"/>
    <property type="project" value="EnsemblFungi"/>
</dbReference>
<dbReference type="GO" id="GO:0016787">
    <property type="term" value="F:hydrolase activity"/>
    <property type="evidence" value="ECO:0007669"/>
    <property type="project" value="InterPro"/>
</dbReference>
<keyword evidence="2 5" id="KW-0812">Transmembrane</keyword>
<evidence type="ECO:0000256" key="2">
    <source>
        <dbReference type="ARBA" id="ARBA00022692"/>
    </source>
</evidence>
<dbReference type="AlphaFoldDB" id="A0A0C7N0G6"/>
<evidence type="ECO:0000256" key="5">
    <source>
        <dbReference type="SAM" id="Phobius"/>
    </source>
</evidence>
<evidence type="ECO:0000256" key="4">
    <source>
        <dbReference type="ARBA" id="ARBA00023136"/>
    </source>
</evidence>
<dbReference type="SUPFAM" id="SSF56300">
    <property type="entry name" value="Metallo-dependent phosphatases"/>
    <property type="match status" value="1"/>
</dbReference>
<dbReference type="GeneID" id="34684878"/>
<dbReference type="HOGENOM" id="CLU_011607_0_0_1"/>
<dbReference type="PANTHER" id="PTHR13315:SF4">
    <property type="entry name" value="METALLOPHOSPHOESTERASE, ISOFORM E"/>
    <property type="match status" value="1"/>
</dbReference>
<dbReference type="EMBL" id="LN736362">
    <property type="protein sequence ID" value="CEP61454.1"/>
    <property type="molecule type" value="Genomic_DNA"/>
</dbReference>
<evidence type="ECO:0000313" key="8">
    <source>
        <dbReference type="Proteomes" id="UP000054304"/>
    </source>
</evidence>
<dbReference type="Proteomes" id="UP000054304">
    <property type="component" value="Unassembled WGS sequence"/>
</dbReference>
<proteinExistence type="predicted"/>
<name>A0A0C7N0G6_9SACH</name>
<organism evidence="7 8">
    <name type="scientific">Lachancea lanzarotensis</name>
    <dbReference type="NCBI Taxonomy" id="1245769"/>
    <lineage>
        <taxon>Eukaryota</taxon>
        <taxon>Fungi</taxon>
        <taxon>Dikarya</taxon>
        <taxon>Ascomycota</taxon>
        <taxon>Saccharomycotina</taxon>
        <taxon>Saccharomycetes</taxon>
        <taxon>Saccharomycetales</taxon>
        <taxon>Saccharomycetaceae</taxon>
        <taxon>Lachancea</taxon>
    </lineage>
</organism>
<gene>
    <name evidence="7" type="ORF">LALA0_S03e03224g</name>
</gene>
<reference evidence="7 8" key="1">
    <citation type="submission" date="2014-12" db="EMBL/GenBank/DDBJ databases">
        <authorList>
            <person name="Neuveglise Cecile"/>
        </authorList>
    </citation>
    <scope>NUCLEOTIDE SEQUENCE [LARGE SCALE GENOMIC DNA]</scope>
    <source>
        <strain evidence="7 8">CBS 12615</strain>
    </source>
</reference>
<dbReference type="InterPro" id="IPR029052">
    <property type="entry name" value="Metallo-depent_PP-like"/>
</dbReference>
<evidence type="ECO:0000256" key="3">
    <source>
        <dbReference type="ARBA" id="ARBA00022989"/>
    </source>
</evidence>
<dbReference type="InterPro" id="IPR033308">
    <property type="entry name" value="PGAP5/Cdc1/Ted1"/>
</dbReference>
<dbReference type="Gene3D" id="3.60.21.10">
    <property type="match status" value="1"/>
</dbReference>
<dbReference type="STRING" id="1245769.A0A0C7N0G6"/>
<dbReference type="PANTHER" id="PTHR13315">
    <property type="entry name" value="METALLO PHOSPHOESTERASE RELATED"/>
    <property type="match status" value="1"/>
</dbReference>
<evidence type="ECO:0000313" key="7">
    <source>
        <dbReference type="EMBL" id="CEP61454.1"/>
    </source>
</evidence>